<dbReference type="GO" id="GO:0003964">
    <property type="term" value="F:RNA-directed DNA polymerase activity"/>
    <property type="evidence" value="ECO:0007669"/>
    <property type="project" value="UniProtKB-KW"/>
</dbReference>
<dbReference type="CDD" id="cd00303">
    <property type="entry name" value="retropepsin_like"/>
    <property type="match status" value="1"/>
</dbReference>
<evidence type="ECO:0000313" key="3">
    <source>
        <dbReference type="Proteomes" id="UP001151760"/>
    </source>
</evidence>
<feature type="compositionally biased region" description="Basic residues" evidence="1">
    <location>
        <begin position="1"/>
        <end position="12"/>
    </location>
</feature>
<feature type="compositionally biased region" description="Polar residues" evidence="1">
    <location>
        <begin position="143"/>
        <end position="160"/>
    </location>
</feature>
<keyword evidence="3" id="KW-1185">Reference proteome</keyword>
<organism evidence="2 3">
    <name type="scientific">Tanacetum coccineum</name>
    <dbReference type="NCBI Taxonomy" id="301880"/>
    <lineage>
        <taxon>Eukaryota</taxon>
        <taxon>Viridiplantae</taxon>
        <taxon>Streptophyta</taxon>
        <taxon>Embryophyta</taxon>
        <taxon>Tracheophyta</taxon>
        <taxon>Spermatophyta</taxon>
        <taxon>Magnoliopsida</taxon>
        <taxon>eudicotyledons</taxon>
        <taxon>Gunneridae</taxon>
        <taxon>Pentapetalae</taxon>
        <taxon>asterids</taxon>
        <taxon>campanulids</taxon>
        <taxon>Asterales</taxon>
        <taxon>Asteraceae</taxon>
        <taxon>Asteroideae</taxon>
        <taxon>Anthemideae</taxon>
        <taxon>Anthemidinae</taxon>
        <taxon>Tanacetum</taxon>
    </lineage>
</organism>
<evidence type="ECO:0000256" key="1">
    <source>
        <dbReference type="SAM" id="MobiDB-lite"/>
    </source>
</evidence>
<accession>A0ABQ4X1K3</accession>
<comment type="caution">
    <text evidence="2">The sequence shown here is derived from an EMBL/GenBank/DDBJ whole genome shotgun (WGS) entry which is preliminary data.</text>
</comment>
<dbReference type="PANTHER" id="PTHR33067">
    <property type="entry name" value="RNA-DIRECTED DNA POLYMERASE-RELATED"/>
    <property type="match status" value="1"/>
</dbReference>
<proteinExistence type="predicted"/>
<evidence type="ECO:0000313" key="2">
    <source>
        <dbReference type="EMBL" id="GJS58801.1"/>
    </source>
</evidence>
<dbReference type="EMBL" id="BQNB010009104">
    <property type="protein sequence ID" value="GJS58801.1"/>
    <property type="molecule type" value="Genomic_DNA"/>
</dbReference>
<gene>
    <name evidence="2" type="ORF">Tco_0653585</name>
</gene>
<dbReference type="InterPro" id="IPR021109">
    <property type="entry name" value="Peptidase_aspartic_dom_sf"/>
</dbReference>
<keyword evidence="2" id="KW-0695">RNA-directed DNA polymerase</keyword>
<sequence>MRTRSQARKRRQQQVQQTSVEPPNLEKPNNNPPKDTMADNRTMAELLQAPTEGYEDAIVHMVRALLLDKQHLSPFPAPTQPRKAVEQSCVTSVVPTIRNCPLTEATITEITSRIRLASTASKISTKEIPLPVPNDGKPIKPPSLSSHNKQQPANNPNRWNQESKRKPKPNTIANPKGELKAITTRSGVSYDGPQIPPPMVEVEAEVTKDTVLPKGITKDVQPPVIQVDEPVVMPRTKTTLPYPSRNRSDILPELDECLALADLGASINLMPLSIWKELSLPALTKTRMILELADRSISTPTGIAEDVFVKVGTFYFPADFVVVDYDADSIESR</sequence>
<feature type="region of interest" description="Disordered" evidence="1">
    <location>
        <begin position="1"/>
        <end position="37"/>
    </location>
</feature>
<name>A0ABQ4X1K3_9ASTR</name>
<keyword evidence="2" id="KW-0808">Transferase</keyword>
<protein>
    <submittedName>
        <fullName evidence="2">Reverse transcriptase domain-containing protein</fullName>
    </submittedName>
</protein>
<keyword evidence="2" id="KW-0548">Nucleotidyltransferase</keyword>
<dbReference type="Gene3D" id="2.40.70.10">
    <property type="entry name" value="Acid Proteases"/>
    <property type="match status" value="1"/>
</dbReference>
<reference evidence="2" key="2">
    <citation type="submission" date="2022-01" db="EMBL/GenBank/DDBJ databases">
        <authorList>
            <person name="Yamashiro T."/>
            <person name="Shiraishi A."/>
            <person name="Satake H."/>
            <person name="Nakayama K."/>
        </authorList>
    </citation>
    <scope>NUCLEOTIDE SEQUENCE</scope>
</reference>
<reference evidence="2" key="1">
    <citation type="journal article" date="2022" name="Int. J. Mol. Sci.">
        <title>Draft Genome of Tanacetum Coccineum: Genomic Comparison of Closely Related Tanacetum-Family Plants.</title>
        <authorList>
            <person name="Yamashiro T."/>
            <person name="Shiraishi A."/>
            <person name="Nakayama K."/>
            <person name="Satake H."/>
        </authorList>
    </citation>
    <scope>NUCLEOTIDE SEQUENCE</scope>
</reference>
<feature type="compositionally biased region" description="Low complexity" evidence="1">
    <location>
        <begin position="13"/>
        <end position="34"/>
    </location>
</feature>
<dbReference type="Proteomes" id="UP001151760">
    <property type="component" value="Unassembled WGS sequence"/>
</dbReference>
<feature type="region of interest" description="Disordered" evidence="1">
    <location>
        <begin position="127"/>
        <end position="179"/>
    </location>
</feature>